<feature type="domain" description="Glycoside hydrolase family 2 catalytic" evidence="1">
    <location>
        <begin position="117"/>
        <end position="241"/>
    </location>
</feature>
<name>A0ABU2ZRR2_9ALTE</name>
<sequence length="445" mass="50232">MLRHFHSYGQMSFNLRSFLALILSTLTCINIALAEAIKVEIVEKDEGFVLMRGGEPYLVKGVGLVDDKLQRVVDFGANSIRTWSVDDNAMPAKQLLDKAHALGLTVSLCLEFAKERQGFDYNDPVAVAKQLEASRQRVMKYKDHPALLTWIIGNEVNFAYENPKVFDAVNDVAKMIKELDPNHPTTTALAGFDKKALKDIKERAPVLDFISFQIYADLMNLPKYIKESGFDQPYFVTEWGAVGHWEVYKTPWGAPVENTSSEKANNYYRSYSEVLAPYAKQAIGNYVFLWGQKQEKTPTWYGMFLHSGEITEPVDIMHHIWKGEWPENQSPKVSPITLDEKTAFDDVMVKPGQKLAAKLYVDDPDNDSYEVMWEIRKETTSDAVGGDEEYLPSLLSGLVYDAKGSQATIKAPQESGPYRLFAYIYDGNGNAAHANFPFFVDSQLN</sequence>
<comment type="caution">
    <text evidence="2">The sequence shown here is derived from an EMBL/GenBank/DDBJ whole genome shotgun (WGS) entry which is preliminary data.</text>
</comment>
<dbReference type="Gene3D" id="3.20.20.80">
    <property type="entry name" value="Glycosidases"/>
    <property type="match status" value="1"/>
</dbReference>
<evidence type="ECO:0000313" key="3">
    <source>
        <dbReference type="Proteomes" id="UP001253545"/>
    </source>
</evidence>
<organism evidence="2 3">
    <name type="scientific">Glaciecola petra</name>
    <dbReference type="NCBI Taxonomy" id="3075602"/>
    <lineage>
        <taxon>Bacteria</taxon>
        <taxon>Pseudomonadati</taxon>
        <taxon>Pseudomonadota</taxon>
        <taxon>Gammaproteobacteria</taxon>
        <taxon>Alteromonadales</taxon>
        <taxon>Alteromonadaceae</taxon>
        <taxon>Glaciecola</taxon>
    </lineage>
</organism>
<dbReference type="EMBL" id="JAVRHX010000002">
    <property type="protein sequence ID" value="MDT0595315.1"/>
    <property type="molecule type" value="Genomic_DNA"/>
</dbReference>
<dbReference type="GO" id="GO:0016787">
    <property type="term" value="F:hydrolase activity"/>
    <property type="evidence" value="ECO:0007669"/>
    <property type="project" value="UniProtKB-KW"/>
</dbReference>
<keyword evidence="2" id="KW-0378">Hydrolase</keyword>
<dbReference type="InterPro" id="IPR017853">
    <property type="entry name" value="GH"/>
</dbReference>
<dbReference type="SUPFAM" id="SSF51445">
    <property type="entry name" value="(Trans)glycosidases"/>
    <property type="match status" value="1"/>
</dbReference>
<reference evidence="2 3" key="1">
    <citation type="submission" date="2023-09" db="EMBL/GenBank/DDBJ databases">
        <authorList>
            <person name="Rey-Velasco X."/>
        </authorList>
    </citation>
    <scope>NUCLEOTIDE SEQUENCE [LARGE SCALE GENOMIC DNA]</scope>
    <source>
        <strain evidence="2 3">P117</strain>
    </source>
</reference>
<evidence type="ECO:0000259" key="1">
    <source>
        <dbReference type="Pfam" id="PF02836"/>
    </source>
</evidence>
<dbReference type="InterPro" id="IPR006103">
    <property type="entry name" value="Glyco_hydro_2_cat"/>
</dbReference>
<gene>
    <name evidence="2" type="ORF">RM552_10700</name>
</gene>
<dbReference type="Proteomes" id="UP001253545">
    <property type="component" value="Unassembled WGS sequence"/>
</dbReference>
<keyword evidence="3" id="KW-1185">Reference proteome</keyword>
<dbReference type="RefSeq" id="WP_311368825.1">
    <property type="nucleotide sequence ID" value="NZ_JAVRHX010000002.1"/>
</dbReference>
<evidence type="ECO:0000313" key="2">
    <source>
        <dbReference type="EMBL" id="MDT0595315.1"/>
    </source>
</evidence>
<dbReference type="Pfam" id="PF02836">
    <property type="entry name" value="Glyco_hydro_2_C"/>
    <property type="match status" value="1"/>
</dbReference>
<accession>A0ABU2ZRR2</accession>
<protein>
    <submittedName>
        <fullName evidence="2">Glycoside hydrolase family 2 TIM barrel-domain containing protein</fullName>
    </submittedName>
</protein>
<proteinExistence type="predicted"/>